<dbReference type="EMBL" id="QFYR01000001">
    <property type="protein sequence ID" value="RAK57235.1"/>
    <property type="molecule type" value="Genomic_DNA"/>
</dbReference>
<organism evidence="1 2">
    <name type="scientific">Phenylobacterium deserti</name>
    <dbReference type="NCBI Taxonomy" id="1914756"/>
    <lineage>
        <taxon>Bacteria</taxon>
        <taxon>Pseudomonadati</taxon>
        <taxon>Pseudomonadota</taxon>
        <taxon>Alphaproteobacteria</taxon>
        <taxon>Caulobacterales</taxon>
        <taxon>Caulobacteraceae</taxon>
        <taxon>Phenylobacterium</taxon>
    </lineage>
</organism>
<proteinExistence type="predicted"/>
<reference evidence="2" key="1">
    <citation type="submission" date="2018-05" db="EMBL/GenBank/DDBJ databases">
        <authorList>
            <person name="Li X."/>
        </authorList>
    </citation>
    <scope>NUCLEOTIDE SEQUENCE [LARGE SCALE GENOMIC DNA]</scope>
    <source>
        <strain evidence="2">YIM 73061</strain>
    </source>
</reference>
<protein>
    <submittedName>
        <fullName evidence="1">Uncharacterized protein</fullName>
    </submittedName>
</protein>
<comment type="caution">
    <text evidence="1">The sequence shown here is derived from an EMBL/GenBank/DDBJ whole genome shotgun (WGS) entry which is preliminary data.</text>
</comment>
<keyword evidence="2" id="KW-1185">Reference proteome</keyword>
<gene>
    <name evidence="1" type="ORF">DJ018_04610</name>
</gene>
<sequence>MLAPLFMLKLVLMAPLQTTDMPPPKSTRATHGPSARFATLDAYLEFLETRAQLGGTWYRQVAPGLYQRESGNLRRADGAAPKRTYTRAELAEKFGFPP</sequence>
<dbReference type="Proteomes" id="UP000249725">
    <property type="component" value="Unassembled WGS sequence"/>
</dbReference>
<evidence type="ECO:0000313" key="2">
    <source>
        <dbReference type="Proteomes" id="UP000249725"/>
    </source>
</evidence>
<accession>A0A328ASE4</accession>
<dbReference type="AlphaFoldDB" id="A0A328ASE4"/>
<name>A0A328ASE4_9CAUL</name>
<evidence type="ECO:0000313" key="1">
    <source>
        <dbReference type="EMBL" id="RAK57235.1"/>
    </source>
</evidence>